<dbReference type="InterPro" id="IPR000734">
    <property type="entry name" value="TAG_lipase"/>
</dbReference>
<evidence type="ECO:0000313" key="6">
    <source>
        <dbReference type="EMBL" id="JAC48964.1"/>
    </source>
</evidence>
<dbReference type="Gene3D" id="3.40.50.1820">
    <property type="entry name" value="alpha/beta hydrolase"/>
    <property type="match status" value="1"/>
</dbReference>
<evidence type="ECO:0000256" key="1">
    <source>
        <dbReference type="ARBA" id="ARBA00004613"/>
    </source>
</evidence>
<feature type="non-terminal residue" evidence="6">
    <location>
        <position position="1"/>
    </location>
</feature>
<accession>A0A034W2N9</accession>
<organism evidence="6">
    <name type="scientific">Bactrocera dorsalis</name>
    <name type="common">Oriental fruit fly</name>
    <name type="synonym">Dacus dorsalis</name>
    <dbReference type="NCBI Taxonomy" id="27457"/>
    <lineage>
        <taxon>Eukaryota</taxon>
        <taxon>Metazoa</taxon>
        <taxon>Ecdysozoa</taxon>
        <taxon>Arthropoda</taxon>
        <taxon>Hexapoda</taxon>
        <taxon>Insecta</taxon>
        <taxon>Pterygota</taxon>
        <taxon>Neoptera</taxon>
        <taxon>Endopterygota</taxon>
        <taxon>Diptera</taxon>
        <taxon>Brachycera</taxon>
        <taxon>Muscomorpha</taxon>
        <taxon>Tephritoidea</taxon>
        <taxon>Tephritidae</taxon>
        <taxon>Bactrocera</taxon>
        <taxon>Bactrocera</taxon>
    </lineage>
</organism>
<dbReference type="GO" id="GO:0016298">
    <property type="term" value="F:lipase activity"/>
    <property type="evidence" value="ECO:0007669"/>
    <property type="project" value="InterPro"/>
</dbReference>
<evidence type="ECO:0000256" key="3">
    <source>
        <dbReference type="ARBA" id="ARBA00022525"/>
    </source>
</evidence>
<dbReference type="InterPro" id="IPR029058">
    <property type="entry name" value="AB_hydrolase_fold"/>
</dbReference>
<proteinExistence type="inferred from homology"/>
<comment type="subcellular location">
    <subcellularLocation>
        <location evidence="1">Secreted</location>
    </subcellularLocation>
</comment>
<keyword evidence="3" id="KW-0964">Secreted</keyword>
<dbReference type="OrthoDB" id="199913at2759"/>
<dbReference type="GO" id="GO:0017171">
    <property type="term" value="F:serine hydrolase activity"/>
    <property type="evidence" value="ECO:0007669"/>
    <property type="project" value="TreeGrafter"/>
</dbReference>
<protein>
    <submittedName>
        <fullName evidence="6">Lipase member H</fullName>
    </submittedName>
</protein>
<name>A0A034W2N9_BACDO</name>
<dbReference type="PANTHER" id="PTHR11610:SF173">
    <property type="entry name" value="LIPASE DOMAIN-CONTAINING PROTEIN-RELATED"/>
    <property type="match status" value="1"/>
</dbReference>
<evidence type="ECO:0000259" key="5">
    <source>
        <dbReference type="Pfam" id="PF00151"/>
    </source>
</evidence>
<sequence>ATKRTNGRLKELRLRHRLPFISHLSAGSLTKMQQQRIYLHGLWLINIFFYCSCGSTDAQAAKEVIGLQQPTVEVIQQRNFELLQEALPLGWKAFCEAPVDESVMLLHSGINPCDASIHVMTITNQSIQLPIKAISEVSDFDINPKRKTLVYVNAYYTPDSYFSVQSHLKLLQTTRRDLNIVVVDFARDVLQLYYTVRHHVAVQGHFVAKILNVLMQKGVEPEDVTLAGHSVGANIAALAANIYADQLTNSNVRVGQLVAIDPALMCSPADIYVQANVSSRVIVIHGEGDVFGVREQRGTIDIYPNGIGFFTRRKLQPGCDTRSCSHMYSFVLFMEALIEGVMIPAVKCDSWSHFRKRQCDFSDALAIGLKYPKQSKGVYFCLTQPNPPFTFMEHGIKYQRSLASSAKTNLI</sequence>
<evidence type="ECO:0000256" key="4">
    <source>
        <dbReference type="RuleBase" id="RU004262"/>
    </source>
</evidence>
<dbReference type="PANTHER" id="PTHR11610">
    <property type="entry name" value="LIPASE"/>
    <property type="match status" value="1"/>
</dbReference>
<reference evidence="6" key="1">
    <citation type="journal article" date="2014" name="BMC Genomics">
        <title>Characterizing the developmental transcriptome of the oriental fruit fly, Bactrocera dorsalis (Diptera: Tephritidae) through comparative genomic analysis with Drosophila melanogaster utilizing modENCODE datasets.</title>
        <authorList>
            <person name="Geib S.M."/>
            <person name="Calla B."/>
            <person name="Hall B."/>
            <person name="Hou S."/>
            <person name="Manoukis N.C."/>
        </authorList>
    </citation>
    <scope>NUCLEOTIDE SEQUENCE</scope>
    <source>
        <strain evidence="6">Punador</strain>
    </source>
</reference>
<dbReference type="InterPro" id="IPR013818">
    <property type="entry name" value="Lipase"/>
</dbReference>
<dbReference type="GO" id="GO:0016042">
    <property type="term" value="P:lipid catabolic process"/>
    <property type="evidence" value="ECO:0007669"/>
    <property type="project" value="TreeGrafter"/>
</dbReference>
<comment type="similarity">
    <text evidence="2 4">Belongs to the AB hydrolase superfamily. Lipase family.</text>
</comment>
<evidence type="ECO:0000256" key="2">
    <source>
        <dbReference type="ARBA" id="ARBA00010701"/>
    </source>
</evidence>
<dbReference type="SUPFAM" id="SSF53474">
    <property type="entry name" value="alpha/beta-Hydrolases"/>
    <property type="match status" value="1"/>
</dbReference>
<dbReference type="Pfam" id="PF00151">
    <property type="entry name" value="Lipase"/>
    <property type="match status" value="1"/>
</dbReference>
<gene>
    <name evidence="6" type="primary">LIPH</name>
</gene>
<dbReference type="EMBL" id="GAKP01009988">
    <property type="protein sequence ID" value="JAC48964.1"/>
    <property type="molecule type" value="Transcribed_RNA"/>
</dbReference>
<dbReference type="GO" id="GO:0005615">
    <property type="term" value="C:extracellular space"/>
    <property type="evidence" value="ECO:0007669"/>
    <property type="project" value="TreeGrafter"/>
</dbReference>
<dbReference type="AlphaFoldDB" id="A0A034W2N9"/>
<dbReference type="PRINTS" id="PR00821">
    <property type="entry name" value="TAGLIPASE"/>
</dbReference>
<feature type="domain" description="Lipase" evidence="5">
    <location>
        <begin position="125"/>
        <end position="359"/>
    </location>
</feature>